<dbReference type="AlphaFoldDB" id="A0AA88E3L6"/>
<dbReference type="EMBL" id="BTGU01000225">
    <property type="protein sequence ID" value="GMN65311.1"/>
    <property type="molecule type" value="Genomic_DNA"/>
</dbReference>
<proteinExistence type="predicted"/>
<gene>
    <name evidence="2" type="ORF">TIFTF001_034391</name>
</gene>
<comment type="caution">
    <text evidence="2">The sequence shown here is derived from an EMBL/GenBank/DDBJ whole genome shotgun (WGS) entry which is preliminary data.</text>
</comment>
<keyword evidence="3" id="KW-1185">Reference proteome</keyword>
<reference evidence="2" key="1">
    <citation type="submission" date="2023-07" db="EMBL/GenBank/DDBJ databases">
        <title>draft genome sequence of fig (Ficus carica).</title>
        <authorList>
            <person name="Takahashi T."/>
            <person name="Nishimura K."/>
        </authorList>
    </citation>
    <scope>NUCLEOTIDE SEQUENCE</scope>
</reference>
<organism evidence="2 3">
    <name type="scientific">Ficus carica</name>
    <name type="common">Common fig</name>
    <dbReference type="NCBI Taxonomy" id="3494"/>
    <lineage>
        <taxon>Eukaryota</taxon>
        <taxon>Viridiplantae</taxon>
        <taxon>Streptophyta</taxon>
        <taxon>Embryophyta</taxon>
        <taxon>Tracheophyta</taxon>
        <taxon>Spermatophyta</taxon>
        <taxon>Magnoliopsida</taxon>
        <taxon>eudicotyledons</taxon>
        <taxon>Gunneridae</taxon>
        <taxon>Pentapetalae</taxon>
        <taxon>rosids</taxon>
        <taxon>fabids</taxon>
        <taxon>Rosales</taxon>
        <taxon>Moraceae</taxon>
        <taxon>Ficeae</taxon>
        <taxon>Ficus</taxon>
    </lineage>
</organism>
<dbReference type="CDD" id="cd00303">
    <property type="entry name" value="retropepsin_like"/>
    <property type="match status" value="1"/>
</dbReference>
<evidence type="ECO:0000256" key="1">
    <source>
        <dbReference type="SAM" id="MobiDB-lite"/>
    </source>
</evidence>
<name>A0AA88E3L6_FICCA</name>
<sequence length="179" mass="19655">MERIITPTGVANRIAPTIHPNPGPSNRPNDSEPEHIVHTIFGGDATSATASSRRSYVCKARRFARGEYIIMTEHVSKICRQDSTPITFTNDEVDRLLYPHNDALIGEIRVADNVVRRVLIDNGSSADILFMDAFTRLRIEGVVLTLARTPLYGFAGECVRVAGIVCLPITIGDGPKRVT</sequence>
<accession>A0AA88E3L6</accession>
<evidence type="ECO:0000313" key="2">
    <source>
        <dbReference type="EMBL" id="GMN65311.1"/>
    </source>
</evidence>
<protein>
    <submittedName>
        <fullName evidence="2">Uncharacterized protein</fullName>
    </submittedName>
</protein>
<dbReference type="Proteomes" id="UP001187192">
    <property type="component" value="Unassembled WGS sequence"/>
</dbReference>
<feature type="region of interest" description="Disordered" evidence="1">
    <location>
        <begin position="1"/>
        <end position="33"/>
    </location>
</feature>
<dbReference type="PANTHER" id="PTHR33240">
    <property type="entry name" value="OS08G0508500 PROTEIN"/>
    <property type="match status" value="1"/>
</dbReference>
<dbReference type="PANTHER" id="PTHR33240:SF15">
    <property type="entry name" value="GAG-PRO-LIKE PROTEIN"/>
    <property type="match status" value="1"/>
</dbReference>
<evidence type="ECO:0000313" key="3">
    <source>
        <dbReference type="Proteomes" id="UP001187192"/>
    </source>
</evidence>